<keyword evidence="4" id="KW-0698">rRNA processing</keyword>
<dbReference type="Proteomes" id="UP000199095">
    <property type="component" value="Unassembled WGS sequence"/>
</dbReference>
<dbReference type="Pfam" id="PF00636">
    <property type="entry name" value="Ribonuclease_3"/>
    <property type="match status" value="1"/>
</dbReference>
<keyword evidence="4" id="KW-0963">Cytoplasm</keyword>
<dbReference type="PANTHER" id="PTHR34276:SF1">
    <property type="entry name" value="MINI-RIBONUCLEASE 3"/>
    <property type="match status" value="1"/>
</dbReference>
<dbReference type="RefSeq" id="WP_093137254.1">
    <property type="nucleotide sequence ID" value="NZ_FOHJ01000014.1"/>
</dbReference>
<dbReference type="InterPro" id="IPR008226">
    <property type="entry name" value="Mini3_fam"/>
</dbReference>
<comment type="subcellular location">
    <subcellularLocation>
        <location evidence="4">Cytoplasm</location>
    </subcellularLocation>
</comment>
<dbReference type="STRING" id="237682.SAMN05421676_11414"/>
<proteinExistence type="inferred from homology"/>
<reference evidence="7" key="1">
    <citation type="submission" date="2016-10" db="EMBL/GenBank/DDBJ databases">
        <authorList>
            <person name="Varghese N."/>
            <person name="Submissions S."/>
        </authorList>
    </citation>
    <scope>NUCLEOTIDE SEQUENCE [LARGE SCALE GENOMIC DNA]</scope>
    <source>
        <strain evidence="7">CGMCC 1.3566</strain>
    </source>
</reference>
<keyword evidence="4" id="KW-0460">Magnesium</keyword>
<comment type="cofactor">
    <cofactor evidence="4">
        <name>Mg(2+)</name>
        <dbReference type="ChEBI" id="CHEBI:18420"/>
    </cofactor>
</comment>
<evidence type="ECO:0000313" key="7">
    <source>
        <dbReference type="Proteomes" id="UP000199095"/>
    </source>
</evidence>
<keyword evidence="2 4" id="KW-0255">Endonuclease</keyword>
<dbReference type="PANTHER" id="PTHR34276">
    <property type="entry name" value="MINI-RIBONUCLEASE 3"/>
    <property type="match status" value="1"/>
</dbReference>
<keyword evidence="3 4" id="KW-0378">Hydrolase</keyword>
<dbReference type="OrthoDB" id="46571at2"/>
<comment type="subunit">
    <text evidence="4">Homodimer.</text>
</comment>
<dbReference type="HAMAP" id="MF_01468">
    <property type="entry name" value="RNase_Mini_III"/>
    <property type="match status" value="1"/>
</dbReference>
<feature type="active site" evidence="4">
    <location>
        <position position="21"/>
    </location>
</feature>
<sequence length="134" mass="15551">MTEKKLDVKQLKSLTLAYMGDVIYDKYIREHLIQKGFVQPDQLHHKTVGFVAATSQSEVLKTWLSEEMLSEEELGVVRRGRNAKSRVPKNTDVMTYRYSTAFEALLGFHYLLGNIERLEQLVHHAIQNTEERSQ</sequence>
<keyword evidence="7" id="KW-1185">Reference proteome</keyword>
<dbReference type="GO" id="GO:0019843">
    <property type="term" value="F:rRNA binding"/>
    <property type="evidence" value="ECO:0007669"/>
    <property type="project" value="UniProtKB-UniRule"/>
</dbReference>
<keyword evidence="4" id="KW-0694">RNA-binding</keyword>
<comment type="similarity">
    <text evidence="4">Belongs to the MrnC RNase family.</text>
</comment>
<protein>
    <recommendedName>
        <fullName evidence="4">Mini-ribonuclease 3</fullName>
        <shortName evidence="4">Mini-3</shortName>
        <shortName evidence="4">Mini-RNase 3</shortName>
        <ecNumber evidence="4">3.1.26.-</ecNumber>
    </recommendedName>
    <alternativeName>
        <fullName evidence="4">Mini-RNase III</fullName>
        <shortName evidence="4">Mini-III</shortName>
    </alternativeName>
</protein>
<dbReference type="EC" id="3.1.26.-" evidence="4"/>
<dbReference type="InterPro" id="IPR036389">
    <property type="entry name" value="RNase_III_sf"/>
</dbReference>
<keyword evidence="4" id="KW-0699">rRNA-binding</keyword>
<evidence type="ECO:0000259" key="5">
    <source>
        <dbReference type="Pfam" id="PF00636"/>
    </source>
</evidence>
<feature type="domain" description="RNase III" evidence="5">
    <location>
        <begin position="15"/>
        <end position="112"/>
    </location>
</feature>
<accession>A0A1I0ITF6</accession>
<dbReference type="AlphaFoldDB" id="A0A1I0ITF6"/>
<evidence type="ECO:0000313" key="6">
    <source>
        <dbReference type="EMBL" id="SEU00526.1"/>
    </source>
</evidence>
<organism evidence="6 7">
    <name type="scientific">Salinibacillus kushneri</name>
    <dbReference type="NCBI Taxonomy" id="237682"/>
    <lineage>
        <taxon>Bacteria</taxon>
        <taxon>Bacillati</taxon>
        <taxon>Bacillota</taxon>
        <taxon>Bacilli</taxon>
        <taxon>Bacillales</taxon>
        <taxon>Bacillaceae</taxon>
        <taxon>Salinibacillus</taxon>
    </lineage>
</organism>
<evidence type="ECO:0000256" key="2">
    <source>
        <dbReference type="ARBA" id="ARBA00022759"/>
    </source>
</evidence>
<dbReference type="InterPro" id="IPR000999">
    <property type="entry name" value="RNase_III_dom"/>
</dbReference>
<dbReference type="Gene3D" id="1.10.1520.10">
    <property type="entry name" value="Ribonuclease III domain"/>
    <property type="match status" value="1"/>
</dbReference>
<comment type="function">
    <text evidence="4">Involved in correct processing of both the 5' and 3' ends of 23S rRNA precursor. Processes 30S rRNA precursor transcript even in absence of ribonuclease 3 (Rnc); Rnc processes 30S rRNA into smaller rRNA precursors.</text>
</comment>
<dbReference type="PIRSF" id="PIRSF005520">
    <property type="entry name" value="UCP005520"/>
    <property type="match status" value="1"/>
</dbReference>
<dbReference type="GO" id="GO:0006364">
    <property type="term" value="P:rRNA processing"/>
    <property type="evidence" value="ECO:0007669"/>
    <property type="project" value="UniProtKB-UniRule"/>
</dbReference>
<keyword evidence="1 4" id="KW-0540">Nuclease</keyword>
<dbReference type="SUPFAM" id="SSF69065">
    <property type="entry name" value="RNase III domain-like"/>
    <property type="match status" value="1"/>
</dbReference>
<evidence type="ECO:0000256" key="4">
    <source>
        <dbReference type="HAMAP-Rule" id="MF_01468"/>
    </source>
</evidence>
<gene>
    <name evidence="4" type="primary">mrnC</name>
    <name evidence="6" type="ORF">SAMN05421676_11414</name>
</gene>
<evidence type="ECO:0000256" key="1">
    <source>
        <dbReference type="ARBA" id="ARBA00022722"/>
    </source>
</evidence>
<keyword evidence="4" id="KW-0690">Ribosome biogenesis</keyword>
<dbReference type="GO" id="GO:0005737">
    <property type="term" value="C:cytoplasm"/>
    <property type="evidence" value="ECO:0007669"/>
    <property type="project" value="UniProtKB-SubCell"/>
</dbReference>
<dbReference type="EMBL" id="FOHJ01000014">
    <property type="protein sequence ID" value="SEU00526.1"/>
    <property type="molecule type" value="Genomic_DNA"/>
</dbReference>
<evidence type="ECO:0000256" key="3">
    <source>
        <dbReference type="ARBA" id="ARBA00022801"/>
    </source>
</evidence>
<dbReference type="GO" id="GO:0004525">
    <property type="term" value="F:ribonuclease III activity"/>
    <property type="evidence" value="ECO:0007669"/>
    <property type="project" value="InterPro"/>
</dbReference>
<name>A0A1I0ITF6_9BACI</name>